<proteinExistence type="predicted"/>
<protein>
    <submittedName>
        <fullName evidence="1">Uncharacterized protein</fullName>
    </submittedName>
</protein>
<name>A0ACB9RX68_9MYRT</name>
<dbReference type="Proteomes" id="UP001057402">
    <property type="component" value="Chromosome 3"/>
</dbReference>
<evidence type="ECO:0000313" key="2">
    <source>
        <dbReference type="Proteomes" id="UP001057402"/>
    </source>
</evidence>
<keyword evidence="2" id="KW-1185">Reference proteome</keyword>
<sequence length="239" mass="26916">MGLCKTEVNLRRLLVSAPRQQNQVKLAHYVATLRELLEHLAEERTLEGSQRVPKAMLSEYSEKIEAIAAKLVAPSELDEQECEVPSSTNSPQESPKALDGYHSPTLGLRKRLTPASTSHDRTHNKAEDDKSGSIHLDDAAHAHLEKHRKLQENLTDEMVGLARQLKERSLIMSQSLQNTERILDSTERAVEQSLASTNRVNVRATEIYSESSKTTCFTWLIIFLMTCVFVMVVLLIRVT</sequence>
<organism evidence="1 2">
    <name type="scientific">Melastoma candidum</name>
    <dbReference type="NCBI Taxonomy" id="119954"/>
    <lineage>
        <taxon>Eukaryota</taxon>
        <taxon>Viridiplantae</taxon>
        <taxon>Streptophyta</taxon>
        <taxon>Embryophyta</taxon>
        <taxon>Tracheophyta</taxon>
        <taxon>Spermatophyta</taxon>
        <taxon>Magnoliopsida</taxon>
        <taxon>eudicotyledons</taxon>
        <taxon>Gunneridae</taxon>
        <taxon>Pentapetalae</taxon>
        <taxon>rosids</taxon>
        <taxon>malvids</taxon>
        <taxon>Myrtales</taxon>
        <taxon>Melastomataceae</taxon>
        <taxon>Melastomatoideae</taxon>
        <taxon>Melastomateae</taxon>
        <taxon>Melastoma</taxon>
    </lineage>
</organism>
<reference evidence="2" key="1">
    <citation type="journal article" date="2023" name="Front. Plant Sci.">
        <title>Chromosomal-level genome assembly of Melastoma candidum provides insights into trichome evolution.</title>
        <authorList>
            <person name="Zhong Y."/>
            <person name="Wu W."/>
            <person name="Sun C."/>
            <person name="Zou P."/>
            <person name="Liu Y."/>
            <person name="Dai S."/>
            <person name="Zhou R."/>
        </authorList>
    </citation>
    <scope>NUCLEOTIDE SEQUENCE [LARGE SCALE GENOMIC DNA]</scope>
</reference>
<comment type="caution">
    <text evidence="1">The sequence shown here is derived from an EMBL/GenBank/DDBJ whole genome shotgun (WGS) entry which is preliminary data.</text>
</comment>
<gene>
    <name evidence="1" type="ORF">MLD38_009156</name>
</gene>
<accession>A0ACB9RX68</accession>
<dbReference type="EMBL" id="CM042882">
    <property type="protein sequence ID" value="KAI4383300.1"/>
    <property type="molecule type" value="Genomic_DNA"/>
</dbReference>
<evidence type="ECO:0000313" key="1">
    <source>
        <dbReference type="EMBL" id="KAI4383300.1"/>
    </source>
</evidence>